<keyword evidence="3" id="KW-0819">tRNA processing</keyword>
<dbReference type="Proteomes" id="UP001359559">
    <property type="component" value="Unassembled WGS sequence"/>
</dbReference>
<dbReference type="GO" id="GO:0008033">
    <property type="term" value="P:tRNA processing"/>
    <property type="evidence" value="ECO:0007669"/>
    <property type="project" value="UniProtKB-KW"/>
</dbReference>
<dbReference type="GO" id="GO:0005524">
    <property type="term" value="F:ATP binding"/>
    <property type="evidence" value="ECO:0007669"/>
    <property type="project" value="UniProtKB-KW"/>
</dbReference>
<accession>A0AAN9KKC1</accession>
<evidence type="ECO:0000256" key="7">
    <source>
        <dbReference type="ARBA" id="ARBA00023157"/>
    </source>
</evidence>
<evidence type="ECO:0000256" key="3">
    <source>
        <dbReference type="ARBA" id="ARBA00022694"/>
    </source>
</evidence>
<keyword evidence="5" id="KW-0067">ATP-binding</keyword>
<keyword evidence="4" id="KW-0547">Nucleotide-binding</keyword>
<dbReference type="PANTHER" id="PTHR43052:SF1">
    <property type="entry name" value="TRNA-5-TAURINOMETHYLURIDINE 2-SULFURTRANSFERASE"/>
    <property type="match status" value="1"/>
</dbReference>
<keyword evidence="1" id="KW-0820">tRNA-binding</keyword>
<evidence type="ECO:0000259" key="8">
    <source>
        <dbReference type="Pfam" id="PF20258"/>
    </source>
</evidence>
<evidence type="ECO:0000256" key="2">
    <source>
        <dbReference type="ARBA" id="ARBA00022679"/>
    </source>
</evidence>
<protein>
    <recommendedName>
        <fullName evidence="8">tRNA-specific 2-thiouridylase MnmA-like C-terminal domain-containing protein</fullName>
    </recommendedName>
</protein>
<gene>
    <name evidence="9" type="ORF">RJT34_03168</name>
</gene>
<dbReference type="InterPro" id="IPR014729">
    <property type="entry name" value="Rossmann-like_a/b/a_fold"/>
</dbReference>
<keyword evidence="6" id="KW-0694">RNA-binding</keyword>
<dbReference type="GO" id="GO:0000049">
    <property type="term" value="F:tRNA binding"/>
    <property type="evidence" value="ECO:0007669"/>
    <property type="project" value="UniProtKB-KW"/>
</dbReference>
<organism evidence="9 10">
    <name type="scientific">Clitoria ternatea</name>
    <name type="common">Butterfly pea</name>
    <dbReference type="NCBI Taxonomy" id="43366"/>
    <lineage>
        <taxon>Eukaryota</taxon>
        <taxon>Viridiplantae</taxon>
        <taxon>Streptophyta</taxon>
        <taxon>Embryophyta</taxon>
        <taxon>Tracheophyta</taxon>
        <taxon>Spermatophyta</taxon>
        <taxon>Magnoliopsida</taxon>
        <taxon>eudicotyledons</taxon>
        <taxon>Gunneridae</taxon>
        <taxon>Pentapetalae</taxon>
        <taxon>rosids</taxon>
        <taxon>fabids</taxon>
        <taxon>Fabales</taxon>
        <taxon>Fabaceae</taxon>
        <taxon>Papilionoideae</taxon>
        <taxon>50 kb inversion clade</taxon>
        <taxon>NPAAA clade</taxon>
        <taxon>indigoferoid/millettioid clade</taxon>
        <taxon>Phaseoleae</taxon>
        <taxon>Clitoria</taxon>
    </lineage>
</organism>
<dbReference type="PANTHER" id="PTHR43052">
    <property type="match status" value="1"/>
</dbReference>
<evidence type="ECO:0000256" key="6">
    <source>
        <dbReference type="ARBA" id="ARBA00022884"/>
    </source>
</evidence>
<name>A0AAN9KKC1_CLITE</name>
<evidence type="ECO:0000256" key="5">
    <source>
        <dbReference type="ARBA" id="ARBA00022840"/>
    </source>
</evidence>
<dbReference type="AlphaFoldDB" id="A0AAN9KKC1"/>
<feature type="domain" description="tRNA-specific 2-thiouridylase MnmA-like C-terminal" evidence="8">
    <location>
        <begin position="118"/>
        <end position="146"/>
    </location>
</feature>
<evidence type="ECO:0000256" key="4">
    <source>
        <dbReference type="ARBA" id="ARBA00022741"/>
    </source>
</evidence>
<dbReference type="InterPro" id="IPR051305">
    <property type="entry name" value="tRNA_2-thiouridylase_MnmA"/>
</dbReference>
<reference evidence="9 10" key="1">
    <citation type="submission" date="2024-01" db="EMBL/GenBank/DDBJ databases">
        <title>The genomes of 5 underutilized Papilionoideae crops provide insights into root nodulation and disease resistance.</title>
        <authorList>
            <person name="Yuan L."/>
        </authorList>
    </citation>
    <scope>NUCLEOTIDE SEQUENCE [LARGE SCALE GENOMIC DNA]</scope>
    <source>
        <strain evidence="9">LY-2023</strain>
        <tissue evidence="9">Leaf</tissue>
    </source>
</reference>
<sequence>MLPFTPVTIPAEELLSPLGCIPKYEVRRLATKFDPPNKDRKDSQGICFLGKGLRLPGGPWYVVEKDIKNNVIFVSRNYFSFDKRRRVLRVGSLKWISGLPPSHLSQLHCKVRHGPEWKLSDDEQGLAAGQFAAFYEGKTCIGSGVILESWDDQSFPVCAKALEIAKMEDKSKIGNPVKIKVEPDNPQVVCDSTELSSKTSN</sequence>
<dbReference type="EMBL" id="JAYKXN010000001">
    <property type="protein sequence ID" value="KAK7318466.1"/>
    <property type="molecule type" value="Genomic_DNA"/>
</dbReference>
<evidence type="ECO:0000313" key="10">
    <source>
        <dbReference type="Proteomes" id="UP001359559"/>
    </source>
</evidence>
<dbReference type="Pfam" id="PF03054">
    <property type="entry name" value="tRNA_Me_trans"/>
    <property type="match status" value="1"/>
</dbReference>
<dbReference type="Gene3D" id="2.40.30.10">
    <property type="entry name" value="Translation factors"/>
    <property type="match status" value="1"/>
</dbReference>
<proteinExistence type="predicted"/>
<evidence type="ECO:0000313" key="9">
    <source>
        <dbReference type="EMBL" id="KAK7318466.1"/>
    </source>
</evidence>
<comment type="caution">
    <text evidence="9">The sequence shown here is derived from an EMBL/GenBank/DDBJ whole genome shotgun (WGS) entry which is preliminary data.</text>
</comment>
<dbReference type="Pfam" id="PF20258">
    <property type="entry name" value="tRNA_Me_trans_C"/>
    <property type="match status" value="1"/>
</dbReference>
<evidence type="ECO:0000256" key="1">
    <source>
        <dbReference type="ARBA" id="ARBA00022555"/>
    </source>
</evidence>
<keyword evidence="10" id="KW-1185">Reference proteome</keyword>
<keyword evidence="7" id="KW-1015">Disulfide bond</keyword>
<dbReference type="InterPro" id="IPR046885">
    <property type="entry name" value="MnmA-like_C"/>
</dbReference>
<keyword evidence="2" id="KW-0808">Transferase</keyword>
<dbReference type="GO" id="GO:0016740">
    <property type="term" value="F:transferase activity"/>
    <property type="evidence" value="ECO:0007669"/>
    <property type="project" value="UniProtKB-KW"/>
</dbReference>
<dbReference type="Gene3D" id="3.40.50.620">
    <property type="entry name" value="HUPs"/>
    <property type="match status" value="1"/>
</dbReference>